<dbReference type="AlphaFoldDB" id="A0A0R3WZM2"/>
<reference evidence="5" key="1">
    <citation type="submission" date="2017-02" db="UniProtKB">
        <authorList>
            <consortium name="WormBaseParasite"/>
        </authorList>
    </citation>
    <scope>IDENTIFICATION</scope>
</reference>
<dbReference type="SMART" id="SM00228">
    <property type="entry name" value="PDZ"/>
    <property type="match status" value="1"/>
</dbReference>
<reference evidence="3 4" key="2">
    <citation type="submission" date="2018-11" db="EMBL/GenBank/DDBJ databases">
        <authorList>
            <consortium name="Pathogen Informatics"/>
        </authorList>
    </citation>
    <scope>NUCLEOTIDE SEQUENCE [LARGE SCALE GENOMIC DNA]</scope>
</reference>
<evidence type="ECO:0000256" key="1">
    <source>
        <dbReference type="SAM" id="MobiDB-lite"/>
    </source>
</evidence>
<feature type="region of interest" description="Disordered" evidence="1">
    <location>
        <begin position="562"/>
        <end position="642"/>
    </location>
</feature>
<feature type="region of interest" description="Disordered" evidence="1">
    <location>
        <begin position="1"/>
        <end position="153"/>
    </location>
</feature>
<evidence type="ECO:0000259" key="2">
    <source>
        <dbReference type="SMART" id="SM00228"/>
    </source>
</evidence>
<name>A0A0R3WZM2_HYDTA</name>
<dbReference type="InterPro" id="IPR036034">
    <property type="entry name" value="PDZ_sf"/>
</dbReference>
<dbReference type="Gene3D" id="2.30.42.10">
    <property type="match status" value="1"/>
</dbReference>
<feature type="compositionally biased region" description="Low complexity" evidence="1">
    <location>
        <begin position="1"/>
        <end position="13"/>
    </location>
</feature>
<feature type="compositionally biased region" description="Polar residues" evidence="1">
    <location>
        <begin position="562"/>
        <end position="572"/>
    </location>
</feature>
<evidence type="ECO:0000313" key="4">
    <source>
        <dbReference type="Proteomes" id="UP000274429"/>
    </source>
</evidence>
<protein>
    <submittedName>
        <fullName evidence="5">PDZ domain-containing protein</fullName>
    </submittedName>
</protein>
<feature type="compositionally biased region" description="Polar residues" evidence="1">
    <location>
        <begin position="580"/>
        <end position="615"/>
    </location>
</feature>
<dbReference type="OrthoDB" id="6258881at2759"/>
<gene>
    <name evidence="3" type="ORF">TTAC_LOCUS6242</name>
</gene>
<evidence type="ECO:0000313" key="5">
    <source>
        <dbReference type="WBParaSite" id="TTAC_0000625701-mRNA-1"/>
    </source>
</evidence>
<dbReference type="Proteomes" id="UP000274429">
    <property type="component" value="Unassembled WGS sequence"/>
</dbReference>
<feature type="compositionally biased region" description="Polar residues" evidence="1">
    <location>
        <begin position="219"/>
        <end position="233"/>
    </location>
</feature>
<feature type="compositionally biased region" description="Basic and acidic residues" evidence="1">
    <location>
        <begin position="19"/>
        <end position="36"/>
    </location>
</feature>
<feature type="region of interest" description="Disordered" evidence="1">
    <location>
        <begin position="290"/>
        <end position="318"/>
    </location>
</feature>
<feature type="region of interest" description="Disordered" evidence="1">
    <location>
        <begin position="219"/>
        <end position="275"/>
    </location>
</feature>
<accession>A0A0R3WZM2</accession>
<dbReference type="EMBL" id="UYWX01020296">
    <property type="protein sequence ID" value="VDM30419.1"/>
    <property type="molecule type" value="Genomic_DNA"/>
</dbReference>
<sequence length="745" mass="82240">MSSLTSSSSAISSSEEDVSERRQEELEGANDHKEAVESPDSAGVKVDEKVIDGGEEKNAENKDENDDKDLVIEYTVEINQTEDKSNEKEDDFVSYDVKTKGGGEVEPIPESAKIEAHESEPKELPKEEMKAPALMSGEVQPSPQPLSNGEVVEEVPRSVKEQVAIFSNLNLQKASDAPKLVSVSGFAIDHSNQNTASSISVLPALSTQTPRVATIYKNVSPQPFGSSETNTSKQADRQPTVHPVSQCDTTMVERPQQLDRSNDPTPQSKKFGFKAVTSTPPMTFCVPFGGGGQSGKSTESPVKEVSPSQYLGPGVISQTSRPPMMIRLRRPGSEAPWGFAIFGGADYGCPPFISRVRSRNKGNCHLRLRSPHRITYTTSELTMSREEDLTLDKEVSSDVTLHSIAAKAGLEVGDVVVSICDAPVQEKEHSRIKAEILRAGNELDFLVVKQGIDKDVLAQRAPHLLRTPAQEVAYTGQPLRAAGTWTSAVSPTHTDKATRTRSFRLLDEHLNAMSVQPPQVKVTASQPARVFSPNNLIICQTQSYHHESTPRSSYATGRNQQTVYSPMHSPSMSHGFYGQPQPQSASEMSTNRSHFATPVGLSQGSEAWRNTSPTRGGNDFLNAPSHPGTRSSSVNQQMTYQESRNALERFSIDDPSLMTQYYGTQQTCYAKYQPQSQHHQQRMLHQESSYQSSSEWNRISPQQSVPTSRLVYRPPVLNFATTRETKDQFRQHNPKQQYNFISGWF</sequence>
<feature type="compositionally biased region" description="Basic and acidic residues" evidence="1">
    <location>
        <begin position="45"/>
        <end position="62"/>
    </location>
</feature>
<feature type="compositionally biased region" description="Basic and acidic residues" evidence="1">
    <location>
        <begin position="112"/>
        <end position="130"/>
    </location>
</feature>
<keyword evidence="4" id="KW-1185">Reference proteome</keyword>
<feature type="compositionally biased region" description="Polar residues" evidence="1">
    <location>
        <begin position="628"/>
        <end position="642"/>
    </location>
</feature>
<proteinExistence type="predicted"/>
<evidence type="ECO:0000313" key="3">
    <source>
        <dbReference type="EMBL" id="VDM30419.1"/>
    </source>
</evidence>
<feature type="domain" description="PDZ" evidence="2">
    <location>
        <begin position="335"/>
        <end position="451"/>
    </location>
</feature>
<organism evidence="5">
    <name type="scientific">Hydatigena taeniaeformis</name>
    <name type="common">Feline tapeworm</name>
    <name type="synonym">Taenia taeniaeformis</name>
    <dbReference type="NCBI Taxonomy" id="6205"/>
    <lineage>
        <taxon>Eukaryota</taxon>
        <taxon>Metazoa</taxon>
        <taxon>Spiralia</taxon>
        <taxon>Lophotrochozoa</taxon>
        <taxon>Platyhelminthes</taxon>
        <taxon>Cestoda</taxon>
        <taxon>Eucestoda</taxon>
        <taxon>Cyclophyllidea</taxon>
        <taxon>Taeniidae</taxon>
        <taxon>Hydatigera</taxon>
    </lineage>
</organism>
<dbReference type="SUPFAM" id="SSF50156">
    <property type="entry name" value="PDZ domain-like"/>
    <property type="match status" value="1"/>
</dbReference>
<dbReference type="InterPro" id="IPR001478">
    <property type="entry name" value="PDZ"/>
</dbReference>
<dbReference type="WBParaSite" id="TTAC_0000625701-mRNA-1">
    <property type="protein sequence ID" value="TTAC_0000625701-mRNA-1"/>
    <property type="gene ID" value="TTAC_0000625701"/>
</dbReference>